<reference evidence="2 3" key="1">
    <citation type="submission" date="2016-08" db="EMBL/GenBank/DDBJ databases">
        <title>Whole genome shotgun sequence of Pichia membranifaciens KS47-1.</title>
        <authorList>
            <person name="Konishi M."/>
            <person name="Ishida M."/>
            <person name="Arakawa T."/>
            <person name="Kato Y."/>
            <person name="Horiuchi J."/>
        </authorList>
    </citation>
    <scope>NUCLEOTIDE SEQUENCE [LARGE SCALE GENOMIC DNA]</scope>
    <source>
        <strain evidence="2 3">KS47-1</strain>
    </source>
</reference>
<name>A0A1Q2YBU9_9ASCO</name>
<evidence type="ECO:0000313" key="2">
    <source>
        <dbReference type="EMBL" id="GAV27014.1"/>
    </source>
</evidence>
<comment type="caution">
    <text evidence="2">The sequence shown here is derived from an EMBL/GenBank/DDBJ whole genome shotgun (WGS) entry which is preliminary data.</text>
</comment>
<dbReference type="EMBL" id="BDGI01000016">
    <property type="protein sequence ID" value="GAV27014.1"/>
    <property type="molecule type" value="Genomic_DNA"/>
</dbReference>
<proteinExistence type="predicted"/>
<dbReference type="Proteomes" id="UP000186136">
    <property type="component" value="Unassembled WGS sequence"/>
</dbReference>
<accession>A0A1Q2YBU9</accession>
<evidence type="ECO:0000313" key="3">
    <source>
        <dbReference type="Proteomes" id="UP000186136"/>
    </source>
</evidence>
<gene>
    <name evidence="2" type="ORF">PMKS-000475</name>
</gene>
<sequence>MQQLRRDLNSLRSSVTSDKENEIGSSLSLIGAISTTITSVGRLLGDFEAYVANQTDKEAQAKNQTRLDKLRSEYEDSRVEFGDLRIRREEKVRESERIKCENERNTLFTPNIEDRAGIASGISDNPYSIEFRSNRKHGALNEEGSNDANGMMMDQHMKLDRSNAKLDEILELGRHAFEDIVEQNETILRVKDKMSQGLTTLGVSPGTGQHAHVGGTISVKSPGDGGAGRLDTFIEAGVVSSFFTVVGKCTHEPQAVTLVHGVEDPVEDVEEHWADICAVLKVHCCDLDGAVCVRGDVGSCKTFLELVTSTPDGHGDAEEEPPTDSGTDASSEPLEVQDGTHDDSTEHLEKPVEQGVQRSSSDVETAGVELVELVGVEPVGGKEHREHDQDLWFFDKQLEGAQDLCFPVRKGLIDDSGAVVSPDFFLWQHEEGDNTTAAHEDHESNVGAVLDGGGVGVHVVG</sequence>
<organism evidence="2 3">
    <name type="scientific">Pichia membranifaciens</name>
    <dbReference type="NCBI Taxonomy" id="4926"/>
    <lineage>
        <taxon>Eukaryota</taxon>
        <taxon>Fungi</taxon>
        <taxon>Dikarya</taxon>
        <taxon>Ascomycota</taxon>
        <taxon>Saccharomycotina</taxon>
        <taxon>Pichiomycetes</taxon>
        <taxon>Pichiales</taxon>
        <taxon>Pichiaceae</taxon>
        <taxon>Pichia</taxon>
    </lineage>
</organism>
<evidence type="ECO:0000256" key="1">
    <source>
        <dbReference type="SAM" id="MobiDB-lite"/>
    </source>
</evidence>
<feature type="region of interest" description="Disordered" evidence="1">
    <location>
        <begin position="308"/>
        <end position="364"/>
    </location>
</feature>
<feature type="compositionally biased region" description="Basic and acidic residues" evidence="1">
    <location>
        <begin position="338"/>
        <end position="352"/>
    </location>
</feature>
<dbReference type="OrthoDB" id="158360at2759"/>
<dbReference type="Pfam" id="PF12352">
    <property type="entry name" value="V-SNARE_C"/>
    <property type="match status" value="1"/>
</dbReference>
<protein>
    <submittedName>
        <fullName evidence="2">Uncharacterized protein</fullName>
    </submittedName>
</protein>
<keyword evidence="3" id="KW-1185">Reference proteome</keyword>
<dbReference type="AlphaFoldDB" id="A0A1Q2YBU9"/>